<reference evidence="15" key="1">
    <citation type="journal article" date="2020" name="Nat. Commun.">
        <title>Large-scale genome sequencing of mycorrhizal fungi provides insights into the early evolution of symbiotic traits.</title>
        <authorList>
            <person name="Miyauchi S."/>
            <person name="Kiss E."/>
            <person name="Kuo A."/>
            <person name="Drula E."/>
            <person name="Kohler A."/>
            <person name="Sanchez-Garcia M."/>
            <person name="Morin E."/>
            <person name="Andreopoulos B."/>
            <person name="Barry K.W."/>
            <person name="Bonito G."/>
            <person name="Buee M."/>
            <person name="Carver A."/>
            <person name="Chen C."/>
            <person name="Cichocki N."/>
            <person name="Clum A."/>
            <person name="Culley D."/>
            <person name="Crous P.W."/>
            <person name="Fauchery L."/>
            <person name="Girlanda M."/>
            <person name="Hayes R.D."/>
            <person name="Keri Z."/>
            <person name="LaButti K."/>
            <person name="Lipzen A."/>
            <person name="Lombard V."/>
            <person name="Magnuson J."/>
            <person name="Maillard F."/>
            <person name="Murat C."/>
            <person name="Nolan M."/>
            <person name="Ohm R.A."/>
            <person name="Pangilinan J."/>
            <person name="Pereira M.F."/>
            <person name="Perotto S."/>
            <person name="Peter M."/>
            <person name="Pfister S."/>
            <person name="Riley R."/>
            <person name="Sitrit Y."/>
            <person name="Stielow J.B."/>
            <person name="Szollosi G."/>
            <person name="Zifcakova L."/>
            <person name="Stursova M."/>
            <person name="Spatafora J.W."/>
            <person name="Tedersoo L."/>
            <person name="Vaario L.M."/>
            <person name="Yamada A."/>
            <person name="Yan M."/>
            <person name="Wang P."/>
            <person name="Xu J."/>
            <person name="Bruns T."/>
            <person name="Baldrian P."/>
            <person name="Vilgalys R."/>
            <person name="Dunand C."/>
            <person name="Henrissat B."/>
            <person name="Grigoriev I.V."/>
            <person name="Hibbett D."/>
            <person name="Nagy L.G."/>
            <person name="Martin F.M."/>
        </authorList>
    </citation>
    <scope>NUCLEOTIDE SEQUENCE</scope>
    <source>
        <strain evidence="15">UH-Tt-Lm1</strain>
    </source>
</reference>
<comment type="caution">
    <text evidence="15">The sequence shown here is derived from an EMBL/GenBank/DDBJ whole genome shotgun (WGS) entry which is preliminary data.</text>
</comment>
<protein>
    <submittedName>
        <fullName evidence="15">Class III ADH enzyme</fullName>
    </submittedName>
</protein>
<dbReference type="GO" id="GO:0005829">
    <property type="term" value="C:cytosol"/>
    <property type="evidence" value="ECO:0007669"/>
    <property type="project" value="TreeGrafter"/>
</dbReference>
<sequence>MAEADTVGKIITCKAAVCWGAGEPLKVEVVEVDPPKAHEVRIKILYTGICHTDEYTRSGKDAEGAFPVILGHEGGGIVESIGEGVTNVKPVRIIYLHLRRSFWFLEMYWFQGDHVIPLYTAECRECKFCKSGKTNLCGSVRATQGQGLMPDKTSRFTVNGQRVFHFMGTSTFSQYTVVADVSVVAVNPSAALEKVCLLGCGITTAWGSVVKQQGVKGSTVAVFGCGCIGLGVINASVLVGASRIIAVDVNPGKETWAREFGATDFVNPTKLPEGQRIQDYLVEITDGGLDFTFDATGNVDVMRAALEACHKGWGVSTIIGVAAAGKEISTRPFQLVTGRTWRGSAFGGVKGRTEIPGLVEDYLNGKIKVDEYVTHKRTLSTINDGFHDMHDGDCIRCVVDMNL</sequence>
<dbReference type="InterPro" id="IPR011032">
    <property type="entry name" value="GroES-like_sf"/>
</dbReference>
<accession>A0A9P6L330</accession>
<dbReference type="Pfam" id="PF08240">
    <property type="entry name" value="ADH_N"/>
    <property type="match status" value="1"/>
</dbReference>
<comment type="catalytic activity">
    <reaction evidence="8">
        <text>S-nitrosoglutathione + NADH + H(+) = S-(hydroxysulfenamide)glutathione + NAD(+)</text>
        <dbReference type="Rhea" id="RHEA:78371"/>
        <dbReference type="ChEBI" id="CHEBI:15378"/>
        <dbReference type="ChEBI" id="CHEBI:57540"/>
        <dbReference type="ChEBI" id="CHEBI:57945"/>
        <dbReference type="ChEBI" id="CHEBI:145544"/>
        <dbReference type="ChEBI" id="CHEBI:229723"/>
    </reaction>
</comment>
<feature type="domain" description="Alcohol dehydrogenase-like C-terminal" evidence="13">
    <location>
        <begin position="228"/>
        <end position="359"/>
    </location>
</feature>
<organism evidence="15 16">
    <name type="scientific">Thelephora terrestris</name>
    <dbReference type="NCBI Taxonomy" id="56493"/>
    <lineage>
        <taxon>Eukaryota</taxon>
        <taxon>Fungi</taxon>
        <taxon>Dikarya</taxon>
        <taxon>Basidiomycota</taxon>
        <taxon>Agaricomycotina</taxon>
        <taxon>Agaricomycetes</taxon>
        <taxon>Thelephorales</taxon>
        <taxon>Thelephoraceae</taxon>
        <taxon>Thelephora</taxon>
    </lineage>
</organism>
<comment type="catalytic activity">
    <reaction evidence="9">
        <text>S-(hydroxymethyl)glutathione + NAD(+) = S-formylglutathione + NADH + H(+)</text>
        <dbReference type="Rhea" id="RHEA:19985"/>
        <dbReference type="ChEBI" id="CHEBI:15378"/>
        <dbReference type="ChEBI" id="CHEBI:57540"/>
        <dbReference type="ChEBI" id="CHEBI:57688"/>
        <dbReference type="ChEBI" id="CHEBI:57945"/>
        <dbReference type="ChEBI" id="CHEBI:58758"/>
        <dbReference type="EC" id="1.1.1.284"/>
    </reaction>
</comment>
<dbReference type="InterPro" id="IPR002328">
    <property type="entry name" value="ADH_Zn_CS"/>
</dbReference>
<dbReference type="GO" id="GO:0046294">
    <property type="term" value="P:formaldehyde catabolic process"/>
    <property type="evidence" value="ECO:0007669"/>
    <property type="project" value="InterPro"/>
</dbReference>
<comment type="cofactor">
    <cofactor evidence="1 12">
        <name>Zn(2+)</name>
        <dbReference type="ChEBI" id="CHEBI:29105"/>
    </cofactor>
</comment>
<dbReference type="FunFam" id="3.40.50.720:FF:000003">
    <property type="entry name" value="S-(hydroxymethyl)glutathione dehydrogenase"/>
    <property type="match status" value="1"/>
</dbReference>
<keyword evidence="6" id="KW-0520">NAD</keyword>
<dbReference type="Gene3D" id="3.90.180.10">
    <property type="entry name" value="Medium-chain alcohol dehydrogenases, catalytic domain"/>
    <property type="match status" value="1"/>
</dbReference>
<evidence type="ECO:0000259" key="14">
    <source>
        <dbReference type="Pfam" id="PF08240"/>
    </source>
</evidence>
<evidence type="ECO:0000256" key="8">
    <source>
        <dbReference type="ARBA" id="ARBA00047901"/>
    </source>
</evidence>
<evidence type="ECO:0000256" key="5">
    <source>
        <dbReference type="ARBA" id="ARBA00023002"/>
    </source>
</evidence>
<dbReference type="GO" id="GO:0004022">
    <property type="term" value="F:alcohol dehydrogenase (NAD+) activity"/>
    <property type="evidence" value="ECO:0007669"/>
    <property type="project" value="UniProtKB-EC"/>
</dbReference>
<evidence type="ECO:0000256" key="11">
    <source>
        <dbReference type="ARBA" id="ARBA00049243"/>
    </source>
</evidence>
<proteinExistence type="inferred from homology"/>
<dbReference type="PANTHER" id="PTHR43880:SF12">
    <property type="entry name" value="ALCOHOL DEHYDROGENASE CLASS-3"/>
    <property type="match status" value="1"/>
</dbReference>
<dbReference type="EMBL" id="WIUZ02000017">
    <property type="protein sequence ID" value="KAF9780073.1"/>
    <property type="molecule type" value="Genomic_DNA"/>
</dbReference>
<dbReference type="InterPro" id="IPR014183">
    <property type="entry name" value="ADH_3"/>
</dbReference>
<dbReference type="Proteomes" id="UP000736335">
    <property type="component" value="Unassembled WGS sequence"/>
</dbReference>
<comment type="catalytic activity">
    <reaction evidence="10">
        <text>a secondary alcohol + NAD(+) = a ketone + NADH + H(+)</text>
        <dbReference type="Rhea" id="RHEA:10740"/>
        <dbReference type="ChEBI" id="CHEBI:15378"/>
        <dbReference type="ChEBI" id="CHEBI:17087"/>
        <dbReference type="ChEBI" id="CHEBI:35681"/>
        <dbReference type="ChEBI" id="CHEBI:57540"/>
        <dbReference type="ChEBI" id="CHEBI:57945"/>
        <dbReference type="EC" id="1.1.1.1"/>
    </reaction>
</comment>
<feature type="domain" description="Alcohol dehydrogenase-like N-terminal" evidence="14">
    <location>
        <begin position="37"/>
        <end position="90"/>
    </location>
</feature>
<gene>
    <name evidence="15" type="ORF">BJ322DRAFT_1112752</name>
</gene>
<dbReference type="PANTHER" id="PTHR43880">
    <property type="entry name" value="ALCOHOL DEHYDROGENASE"/>
    <property type="match status" value="1"/>
</dbReference>
<dbReference type="InterPro" id="IPR013154">
    <property type="entry name" value="ADH-like_N"/>
</dbReference>
<evidence type="ECO:0000259" key="13">
    <source>
        <dbReference type="Pfam" id="PF00107"/>
    </source>
</evidence>
<dbReference type="PROSITE" id="PS00059">
    <property type="entry name" value="ADH_ZINC"/>
    <property type="match status" value="1"/>
</dbReference>
<dbReference type="OrthoDB" id="417550at2759"/>
<evidence type="ECO:0000256" key="7">
    <source>
        <dbReference type="ARBA" id="ARBA00047793"/>
    </source>
</evidence>
<dbReference type="SUPFAM" id="SSF50129">
    <property type="entry name" value="GroES-like"/>
    <property type="match status" value="2"/>
</dbReference>
<dbReference type="InterPro" id="IPR036291">
    <property type="entry name" value="NAD(P)-bd_dom_sf"/>
</dbReference>
<dbReference type="CDD" id="cd08300">
    <property type="entry name" value="alcohol_DH_class_III"/>
    <property type="match status" value="1"/>
</dbReference>
<comment type="catalytic activity">
    <reaction evidence="7">
        <text>S-(hydroxymethyl)glutathione + NADP(+) = S-formylglutathione + NADPH + H(+)</text>
        <dbReference type="Rhea" id="RHEA:19981"/>
        <dbReference type="ChEBI" id="CHEBI:15378"/>
        <dbReference type="ChEBI" id="CHEBI:57688"/>
        <dbReference type="ChEBI" id="CHEBI:57783"/>
        <dbReference type="ChEBI" id="CHEBI:58349"/>
        <dbReference type="ChEBI" id="CHEBI:58758"/>
        <dbReference type="EC" id="1.1.1.284"/>
    </reaction>
</comment>
<name>A0A9P6L330_9AGAM</name>
<evidence type="ECO:0000313" key="15">
    <source>
        <dbReference type="EMBL" id="KAF9780073.1"/>
    </source>
</evidence>
<keyword evidence="5" id="KW-0560">Oxidoreductase</keyword>
<keyword evidence="3 12" id="KW-0479">Metal-binding</keyword>
<evidence type="ECO:0000256" key="10">
    <source>
        <dbReference type="ARBA" id="ARBA00049164"/>
    </source>
</evidence>
<dbReference type="AlphaFoldDB" id="A0A9P6L330"/>
<reference evidence="15" key="2">
    <citation type="submission" date="2020-11" db="EMBL/GenBank/DDBJ databases">
        <authorList>
            <consortium name="DOE Joint Genome Institute"/>
            <person name="Kuo A."/>
            <person name="Miyauchi S."/>
            <person name="Kiss E."/>
            <person name="Drula E."/>
            <person name="Kohler A."/>
            <person name="Sanchez-Garcia M."/>
            <person name="Andreopoulos B."/>
            <person name="Barry K.W."/>
            <person name="Bonito G."/>
            <person name="Buee M."/>
            <person name="Carver A."/>
            <person name="Chen C."/>
            <person name="Cichocki N."/>
            <person name="Clum A."/>
            <person name="Culley D."/>
            <person name="Crous P.W."/>
            <person name="Fauchery L."/>
            <person name="Girlanda M."/>
            <person name="Hayes R."/>
            <person name="Keri Z."/>
            <person name="Labutti K."/>
            <person name="Lipzen A."/>
            <person name="Lombard V."/>
            <person name="Magnuson J."/>
            <person name="Maillard F."/>
            <person name="Morin E."/>
            <person name="Murat C."/>
            <person name="Nolan M."/>
            <person name="Ohm R."/>
            <person name="Pangilinan J."/>
            <person name="Pereira M."/>
            <person name="Perotto S."/>
            <person name="Peter M."/>
            <person name="Riley R."/>
            <person name="Sitrit Y."/>
            <person name="Stielow B."/>
            <person name="Szollosi G."/>
            <person name="Zifcakova L."/>
            <person name="Stursova M."/>
            <person name="Spatafora J.W."/>
            <person name="Tedersoo L."/>
            <person name="Vaario L.-M."/>
            <person name="Yamada A."/>
            <person name="Yan M."/>
            <person name="Wang P."/>
            <person name="Xu J."/>
            <person name="Bruns T."/>
            <person name="Baldrian P."/>
            <person name="Vilgalys R."/>
            <person name="Henrissat B."/>
            <person name="Grigoriev I.V."/>
            <person name="Hibbett D."/>
            <person name="Nagy L.G."/>
            <person name="Martin F.M."/>
        </authorList>
    </citation>
    <scope>NUCLEOTIDE SEQUENCE</scope>
    <source>
        <strain evidence="15">UH-Tt-Lm1</strain>
    </source>
</reference>
<evidence type="ECO:0000256" key="9">
    <source>
        <dbReference type="ARBA" id="ARBA00048110"/>
    </source>
</evidence>
<keyword evidence="4 12" id="KW-0862">Zinc</keyword>
<dbReference type="GO" id="GO:0051903">
    <property type="term" value="F:S-(hydroxymethyl)glutathione dehydrogenase [NAD(P)+] activity"/>
    <property type="evidence" value="ECO:0007669"/>
    <property type="project" value="UniProtKB-EC"/>
</dbReference>
<comment type="catalytic activity">
    <reaction evidence="11">
        <text>a primary alcohol + NAD(+) = an aldehyde + NADH + H(+)</text>
        <dbReference type="Rhea" id="RHEA:10736"/>
        <dbReference type="ChEBI" id="CHEBI:15378"/>
        <dbReference type="ChEBI" id="CHEBI:15734"/>
        <dbReference type="ChEBI" id="CHEBI:17478"/>
        <dbReference type="ChEBI" id="CHEBI:57540"/>
        <dbReference type="ChEBI" id="CHEBI:57945"/>
        <dbReference type="EC" id="1.1.1.1"/>
    </reaction>
</comment>
<evidence type="ECO:0000256" key="4">
    <source>
        <dbReference type="ARBA" id="ARBA00022833"/>
    </source>
</evidence>
<dbReference type="InterPro" id="IPR013149">
    <property type="entry name" value="ADH-like_C"/>
</dbReference>
<evidence type="ECO:0000256" key="12">
    <source>
        <dbReference type="RuleBase" id="RU361277"/>
    </source>
</evidence>
<evidence type="ECO:0000256" key="1">
    <source>
        <dbReference type="ARBA" id="ARBA00001947"/>
    </source>
</evidence>
<evidence type="ECO:0000256" key="3">
    <source>
        <dbReference type="ARBA" id="ARBA00022723"/>
    </source>
</evidence>
<dbReference type="GO" id="GO:0008270">
    <property type="term" value="F:zinc ion binding"/>
    <property type="evidence" value="ECO:0007669"/>
    <property type="project" value="InterPro"/>
</dbReference>
<evidence type="ECO:0000256" key="6">
    <source>
        <dbReference type="ARBA" id="ARBA00023027"/>
    </source>
</evidence>
<dbReference type="Pfam" id="PF00107">
    <property type="entry name" value="ADH_zinc_N"/>
    <property type="match status" value="1"/>
</dbReference>
<keyword evidence="16" id="KW-1185">Reference proteome</keyword>
<comment type="similarity">
    <text evidence="2">Belongs to the zinc-containing alcohol dehydrogenase family. Class-III subfamily.</text>
</comment>
<dbReference type="Gene3D" id="3.40.50.720">
    <property type="entry name" value="NAD(P)-binding Rossmann-like Domain"/>
    <property type="match status" value="1"/>
</dbReference>
<dbReference type="SUPFAM" id="SSF51735">
    <property type="entry name" value="NAD(P)-binding Rossmann-fold domains"/>
    <property type="match status" value="1"/>
</dbReference>
<evidence type="ECO:0000313" key="16">
    <source>
        <dbReference type="Proteomes" id="UP000736335"/>
    </source>
</evidence>
<evidence type="ECO:0000256" key="2">
    <source>
        <dbReference type="ARBA" id="ARBA00010902"/>
    </source>
</evidence>